<keyword evidence="1" id="KW-0812">Transmembrane</keyword>
<proteinExistence type="predicted"/>
<feature type="transmembrane region" description="Helical" evidence="1">
    <location>
        <begin position="208"/>
        <end position="230"/>
    </location>
</feature>
<sequence>MAYEYNPDSSRFEIANPHRIENAFLAAAAAICLACALGALLIGRHSLQVSLSAAAAGPILVAAALLGFGILFAVYAMRQLRFFFGRNQPSGLAPELENDAQGSSEPAEALRETLRQNAIKYRIPTGALDNLLYALARDLVFAPPRTQNLAQLEFKSVVGLGFLLLCFAVSMISVQGSVVRSWIAELFFVLTAVLVLKPLRRGRSGGRLSSRFVIALVIAAVIIPVLLPYLVGNTPPPFARYIQLPAVTAVILCCALAVTVLLLLAVLAQQIKPNRIAMAQSLQTVSMNAPPNQIFLEFDREMLRGWTEKIPNRRYLRMLPQLQGNAGAFEGQVIEESQPIPQDIEALTLSRCLNLPAYRWLLLLDVFALVTAATGSGMLLDYAHARTDWGALLMGASLLLIARLAFVGGNRLWRRFEFTSRIYWLECQGNFQRARSSIGALLQDRVKTEKDLVSVEDMTLRLWVAEIDSVSFGPDTPRSLMSIRGLPEEAERLSAHLAGFARQQATIISPQSDVDLQRLSVLNKINPASAASLPSAADALAAGVAGTAAPSAVTSRAFCPQCGNRLDSKAAFCSACGARVGTTPEQG</sequence>
<comment type="caution">
    <text evidence="3">The sequence shown here is derived from an EMBL/GenBank/DDBJ whole genome shotgun (WGS) entry which is preliminary data.</text>
</comment>
<keyword evidence="1" id="KW-0472">Membrane</keyword>
<evidence type="ECO:0000256" key="1">
    <source>
        <dbReference type="SAM" id="Phobius"/>
    </source>
</evidence>
<feature type="transmembrane region" description="Helical" evidence="1">
    <location>
        <begin position="360"/>
        <end position="383"/>
    </location>
</feature>
<gene>
    <name evidence="3" type="ORF">G7Y85_16245</name>
</gene>
<dbReference type="InterPro" id="IPR026870">
    <property type="entry name" value="Zinc_ribbon_dom"/>
</dbReference>
<feature type="domain" description="Zinc-ribbon" evidence="2">
    <location>
        <begin position="558"/>
        <end position="579"/>
    </location>
</feature>
<name>A0A6M2BVA4_9GAMM</name>
<keyword evidence="1" id="KW-1133">Transmembrane helix</keyword>
<accession>A0A6M2BVA4</accession>
<protein>
    <submittedName>
        <fullName evidence="3">Zinc ribbon domain-containing protein</fullName>
    </submittedName>
</protein>
<feature type="transmembrane region" description="Helical" evidence="1">
    <location>
        <begin position="154"/>
        <end position="173"/>
    </location>
</feature>
<evidence type="ECO:0000259" key="2">
    <source>
        <dbReference type="Pfam" id="PF13240"/>
    </source>
</evidence>
<dbReference type="EMBL" id="JAAMOW010000008">
    <property type="protein sequence ID" value="NGY06324.1"/>
    <property type="molecule type" value="Genomic_DNA"/>
</dbReference>
<dbReference type="RefSeq" id="WP_166259572.1">
    <property type="nucleotide sequence ID" value="NZ_JAAMOW010000008.1"/>
</dbReference>
<dbReference type="Pfam" id="PF13240">
    <property type="entry name" value="Zn_Ribbon_1"/>
    <property type="match status" value="1"/>
</dbReference>
<keyword evidence="4" id="KW-1185">Reference proteome</keyword>
<evidence type="ECO:0000313" key="4">
    <source>
        <dbReference type="Proteomes" id="UP000472676"/>
    </source>
</evidence>
<reference evidence="3 4" key="1">
    <citation type="journal article" date="2014" name="Int. J. Syst. Evol. Microbiol.">
        <title>Solimonas terrae sp. nov., isolated from soil.</title>
        <authorList>
            <person name="Kim S.J."/>
            <person name="Moon J.Y."/>
            <person name="Weon H.Y."/>
            <person name="Ahn J.H."/>
            <person name="Chen W.M."/>
            <person name="Kwon S.W."/>
        </authorList>
    </citation>
    <scope>NUCLEOTIDE SEQUENCE [LARGE SCALE GENOMIC DNA]</scope>
    <source>
        <strain evidence="3 4">KIS83-12</strain>
    </source>
</reference>
<feature type="transmembrane region" description="Helical" evidence="1">
    <location>
        <begin position="55"/>
        <end position="77"/>
    </location>
</feature>
<organism evidence="3 4">
    <name type="scientific">Solimonas terrae</name>
    <dbReference type="NCBI Taxonomy" id="1396819"/>
    <lineage>
        <taxon>Bacteria</taxon>
        <taxon>Pseudomonadati</taxon>
        <taxon>Pseudomonadota</taxon>
        <taxon>Gammaproteobacteria</taxon>
        <taxon>Nevskiales</taxon>
        <taxon>Nevskiaceae</taxon>
        <taxon>Solimonas</taxon>
    </lineage>
</organism>
<feature type="transmembrane region" description="Helical" evidence="1">
    <location>
        <begin position="389"/>
        <end position="406"/>
    </location>
</feature>
<dbReference type="AlphaFoldDB" id="A0A6M2BVA4"/>
<dbReference type="Proteomes" id="UP000472676">
    <property type="component" value="Unassembled WGS sequence"/>
</dbReference>
<feature type="transmembrane region" description="Helical" evidence="1">
    <location>
        <begin position="23"/>
        <end position="43"/>
    </location>
</feature>
<evidence type="ECO:0000313" key="3">
    <source>
        <dbReference type="EMBL" id="NGY06324.1"/>
    </source>
</evidence>
<feature type="transmembrane region" description="Helical" evidence="1">
    <location>
        <begin position="179"/>
        <end position="196"/>
    </location>
</feature>
<feature type="transmembrane region" description="Helical" evidence="1">
    <location>
        <begin position="242"/>
        <end position="268"/>
    </location>
</feature>